<reference evidence="1" key="2">
    <citation type="submission" date="2025-08" db="UniProtKB">
        <authorList>
            <consortium name="Ensembl"/>
        </authorList>
    </citation>
    <scope>IDENTIFICATION</scope>
    <source>
        <strain evidence="1">Hd-rR</strain>
    </source>
</reference>
<dbReference type="Proteomes" id="UP000001038">
    <property type="component" value="Chromosome 1"/>
</dbReference>
<dbReference type="Ensembl" id="ENSORLT00000032980.1">
    <property type="protein sequence ID" value="ENSORLP00000028388.1"/>
    <property type="gene ID" value="ENSORLG00000028476.1"/>
</dbReference>
<reference evidence="1" key="3">
    <citation type="submission" date="2025-09" db="UniProtKB">
        <authorList>
            <consortium name="Ensembl"/>
        </authorList>
    </citation>
    <scope>IDENTIFICATION</scope>
    <source>
        <strain evidence="1">Hd-rR</strain>
    </source>
</reference>
<accession>A0A3B3HAY0</accession>
<evidence type="ECO:0000313" key="1">
    <source>
        <dbReference type="Ensembl" id="ENSORLP00000028388.1"/>
    </source>
</evidence>
<name>A0A3B3HAY0_ORYLA</name>
<dbReference type="AlphaFoldDB" id="A0A3B3HAY0"/>
<keyword evidence="2" id="KW-1185">Reference proteome</keyword>
<dbReference type="InParanoid" id="A0A3B3HAY0"/>
<organism evidence="1 2">
    <name type="scientific">Oryzias latipes</name>
    <name type="common">Japanese rice fish</name>
    <name type="synonym">Japanese killifish</name>
    <dbReference type="NCBI Taxonomy" id="8090"/>
    <lineage>
        <taxon>Eukaryota</taxon>
        <taxon>Metazoa</taxon>
        <taxon>Chordata</taxon>
        <taxon>Craniata</taxon>
        <taxon>Vertebrata</taxon>
        <taxon>Euteleostomi</taxon>
        <taxon>Actinopterygii</taxon>
        <taxon>Neopterygii</taxon>
        <taxon>Teleostei</taxon>
        <taxon>Neoteleostei</taxon>
        <taxon>Acanthomorphata</taxon>
        <taxon>Ovalentaria</taxon>
        <taxon>Atherinomorphae</taxon>
        <taxon>Beloniformes</taxon>
        <taxon>Adrianichthyidae</taxon>
        <taxon>Oryziinae</taxon>
        <taxon>Oryzias</taxon>
    </lineage>
</organism>
<evidence type="ECO:0000313" key="2">
    <source>
        <dbReference type="Proteomes" id="UP000001038"/>
    </source>
</evidence>
<proteinExistence type="predicted"/>
<sequence>MWFVQGPSMLNPTTYLSIAADASEQKARGVNCDNESQSLLMGTAGPLVIHYCYELSSACFLLCHFLPSPNFGSALFSLLFCPPCCFSPILNITP</sequence>
<reference evidence="1 2" key="1">
    <citation type="journal article" date="2007" name="Nature">
        <title>The medaka draft genome and insights into vertebrate genome evolution.</title>
        <authorList>
            <person name="Kasahara M."/>
            <person name="Naruse K."/>
            <person name="Sasaki S."/>
            <person name="Nakatani Y."/>
            <person name="Qu W."/>
            <person name="Ahsan B."/>
            <person name="Yamada T."/>
            <person name="Nagayasu Y."/>
            <person name="Doi K."/>
            <person name="Kasai Y."/>
            <person name="Jindo T."/>
            <person name="Kobayashi D."/>
            <person name="Shimada A."/>
            <person name="Toyoda A."/>
            <person name="Kuroki Y."/>
            <person name="Fujiyama A."/>
            <person name="Sasaki T."/>
            <person name="Shimizu A."/>
            <person name="Asakawa S."/>
            <person name="Shimizu N."/>
            <person name="Hashimoto S."/>
            <person name="Yang J."/>
            <person name="Lee Y."/>
            <person name="Matsushima K."/>
            <person name="Sugano S."/>
            <person name="Sakaizumi M."/>
            <person name="Narita T."/>
            <person name="Ohishi K."/>
            <person name="Haga S."/>
            <person name="Ohta F."/>
            <person name="Nomoto H."/>
            <person name="Nogata K."/>
            <person name="Morishita T."/>
            <person name="Endo T."/>
            <person name="Shin-I T."/>
            <person name="Takeda H."/>
            <person name="Morishita S."/>
            <person name="Kohara Y."/>
        </authorList>
    </citation>
    <scope>NUCLEOTIDE SEQUENCE [LARGE SCALE GENOMIC DNA]</scope>
    <source>
        <strain evidence="1 2">Hd-rR</strain>
    </source>
</reference>
<protein>
    <submittedName>
        <fullName evidence="1">Uncharacterized protein</fullName>
    </submittedName>
</protein>